<keyword evidence="4" id="KW-0456">Lyase</keyword>
<dbReference type="InterPro" id="IPR011057">
    <property type="entry name" value="Mss4-like_sf"/>
</dbReference>
<dbReference type="PANTHER" id="PTHR33337">
    <property type="entry name" value="GFA DOMAIN-CONTAINING PROTEIN"/>
    <property type="match status" value="1"/>
</dbReference>
<organism evidence="6 7">
    <name type="scientific">Stutzerimonas kunmingensis</name>
    <dbReference type="NCBI Taxonomy" id="1211807"/>
    <lineage>
        <taxon>Bacteria</taxon>
        <taxon>Pseudomonadati</taxon>
        <taxon>Pseudomonadota</taxon>
        <taxon>Gammaproteobacteria</taxon>
        <taxon>Pseudomonadales</taxon>
        <taxon>Pseudomonadaceae</taxon>
        <taxon>Stutzerimonas</taxon>
    </lineage>
</organism>
<comment type="caution">
    <text evidence="6">The sequence shown here is derived from an EMBL/GenBank/DDBJ whole genome shotgun (WGS) entry which is preliminary data.</text>
</comment>
<dbReference type="InterPro" id="IPR006913">
    <property type="entry name" value="CENP-V/GFA"/>
</dbReference>
<gene>
    <name evidence="6" type="ORF">K7H17_15695</name>
</gene>
<dbReference type="Gene3D" id="3.90.1590.10">
    <property type="entry name" value="glutathione-dependent formaldehyde- activating enzyme (gfa)"/>
    <property type="match status" value="1"/>
</dbReference>
<keyword evidence="7" id="KW-1185">Reference proteome</keyword>
<keyword evidence="2" id="KW-0479">Metal-binding</keyword>
<proteinExistence type="inferred from homology"/>
<evidence type="ECO:0000256" key="4">
    <source>
        <dbReference type="ARBA" id="ARBA00023239"/>
    </source>
</evidence>
<name>A0A9X1SPX5_9GAMM</name>
<evidence type="ECO:0000256" key="1">
    <source>
        <dbReference type="ARBA" id="ARBA00005495"/>
    </source>
</evidence>
<dbReference type="Pfam" id="PF04828">
    <property type="entry name" value="GFA"/>
    <property type="match status" value="1"/>
</dbReference>
<dbReference type="RefSeq" id="WP_102832697.1">
    <property type="nucleotide sequence ID" value="NZ_DAMBQT010000010.1"/>
</dbReference>
<comment type="similarity">
    <text evidence="1">Belongs to the Gfa family.</text>
</comment>
<dbReference type="Proteomes" id="UP001138989">
    <property type="component" value="Unassembled WGS sequence"/>
</dbReference>
<evidence type="ECO:0000313" key="6">
    <source>
        <dbReference type="EMBL" id="MCD1609307.1"/>
    </source>
</evidence>
<keyword evidence="3" id="KW-0862">Zinc</keyword>
<evidence type="ECO:0000259" key="5">
    <source>
        <dbReference type="PROSITE" id="PS51891"/>
    </source>
</evidence>
<dbReference type="PROSITE" id="PS51891">
    <property type="entry name" value="CENP_V_GFA"/>
    <property type="match status" value="1"/>
</dbReference>
<dbReference type="SUPFAM" id="SSF51316">
    <property type="entry name" value="Mss4-like"/>
    <property type="match status" value="1"/>
</dbReference>
<protein>
    <submittedName>
        <fullName evidence="6">GFA family protein</fullName>
    </submittedName>
</protein>
<evidence type="ECO:0000256" key="3">
    <source>
        <dbReference type="ARBA" id="ARBA00022833"/>
    </source>
</evidence>
<feature type="domain" description="CENP-V/GFA" evidence="5">
    <location>
        <begin position="3"/>
        <end position="120"/>
    </location>
</feature>
<dbReference type="GO" id="GO:0016846">
    <property type="term" value="F:carbon-sulfur lyase activity"/>
    <property type="evidence" value="ECO:0007669"/>
    <property type="project" value="InterPro"/>
</dbReference>
<dbReference type="EMBL" id="JAINWF010000009">
    <property type="protein sequence ID" value="MCD1609307.1"/>
    <property type="molecule type" value="Genomic_DNA"/>
</dbReference>
<evidence type="ECO:0000256" key="2">
    <source>
        <dbReference type="ARBA" id="ARBA00022723"/>
    </source>
</evidence>
<evidence type="ECO:0000313" key="7">
    <source>
        <dbReference type="Proteomes" id="UP001138989"/>
    </source>
</evidence>
<reference evidence="6" key="1">
    <citation type="submission" date="2021-08" db="EMBL/GenBank/DDBJ databases">
        <title>Isolation and characterization of neutrophilic mixotrophic iron-oxidizing bacteria from deep-sea hydrothermal vents.</title>
        <authorList>
            <person name="He Y."/>
        </authorList>
    </citation>
    <scope>NUCLEOTIDE SEQUENCE</scope>
    <source>
        <strain evidence="6">IOP_13</strain>
    </source>
</reference>
<dbReference type="GO" id="GO:0046872">
    <property type="term" value="F:metal ion binding"/>
    <property type="evidence" value="ECO:0007669"/>
    <property type="project" value="UniProtKB-KW"/>
</dbReference>
<dbReference type="PANTHER" id="PTHR33337:SF40">
    <property type="entry name" value="CENP-V_GFA DOMAIN-CONTAINING PROTEIN-RELATED"/>
    <property type="match status" value="1"/>
</dbReference>
<sequence>MRLRGSCLCGAVAYELASEPKAVTHCHCTMCQKQHGAAFATYGSVPKADLTYLTGEQLLRSYSSSAHIVRKFCSACGSSIQWAGSEDYPGWVSIALATLDTPFKPKRVKHSHEQSMVCWLAVDA</sequence>
<accession>A0A9X1SPX5</accession>
<dbReference type="AlphaFoldDB" id="A0A9X1SPX5"/>